<reference evidence="2" key="1">
    <citation type="journal article" date="2023" name="Front. Plant Sci.">
        <title>Chromosomal-level genome assembly of Melastoma candidum provides insights into trichome evolution.</title>
        <authorList>
            <person name="Zhong Y."/>
            <person name="Wu W."/>
            <person name="Sun C."/>
            <person name="Zou P."/>
            <person name="Liu Y."/>
            <person name="Dai S."/>
            <person name="Zhou R."/>
        </authorList>
    </citation>
    <scope>NUCLEOTIDE SEQUENCE [LARGE SCALE GENOMIC DNA]</scope>
</reference>
<keyword evidence="2" id="KW-1185">Reference proteome</keyword>
<evidence type="ECO:0000313" key="1">
    <source>
        <dbReference type="EMBL" id="KAI4387970.1"/>
    </source>
</evidence>
<accession>A0ACB9S9V7</accession>
<sequence length="139" mass="15780">MADKRRPRSGWPTHHRLRGRLVFLGYRERFYGKKGMVRLRCPGSSEDEVDGSYLKHGVWWLVSRFRIWRIRGRTVGGDAGPPGMPSGVLRCVGCRRVADKGVFLVARCATVCGERMVPFTLARRQELGVEEAEPERGLP</sequence>
<protein>
    <submittedName>
        <fullName evidence="1">Uncharacterized protein</fullName>
    </submittedName>
</protein>
<dbReference type="EMBL" id="CM042880">
    <property type="protein sequence ID" value="KAI4387970.1"/>
    <property type="molecule type" value="Genomic_DNA"/>
</dbReference>
<name>A0ACB9S9V7_9MYRT</name>
<gene>
    <name evidence="1" type="ORF">MLD38_000352</name>
</gene>
<proteinExistence type="predicted"/>
<comment type="caution">
    <text evidence="1">The sequence shown here is derived from an EMBL/GenBank/DDBJ whole genome shotgun (WGS) entry which is preliminary data.</text>
</comment>
<dbReference type="Proteomes" id="UP001057402">
    <property type="component" value="Chromosome 1"/>
</dbReference>
<evidence type="ECO:0000313" key="2">
    <source>
        <dbReference type="Proteomes" id="UP001057402"/>
    </source>
</evidence>
<organism evidence="1 2">
    <name type="scientific">Melastoma candidum</name>
    <dbReference type="NCBI Taxonomy" id="119954"/>
    <lineage>
        <taxon>Eukaryota</taxon>
        <taxon>Viridiplantae</taxon>
        <taxon>Streptophyta</taxon>
        <taxon>Embryophyta</taxon>
        <taxon>Tracheophyta</taxon>
        <taxon>Spermatophyta</taxon>
        <taxon>Magnoliopsida</taxon>
        <taxon>eudicotyledons</taxon>
        <taxon>Gunneridae</taxon>
        <taxon>Pentapetalae</taxon>
        <taxon>rosids</taxon>
        <taxon>malvids</taxon>
        <taxon>Myrtales</taxon>
        <taxon>Melastomataceae</taxon>
        <taxon>Melastomatoideae</taxon>
        <taxon>Melastomateae</taxon>
        <taxon>Melastoma</taxon>
    </lineage>
</organism>